<dbReference type="PANTHER" id="PTHR10404">
    <property type="entry name" value="N-ACETYLATED-ALPHA-LINKED ACIDIC DIPEPTIDASE"/>
    <property type="match status" value="1"/>
</dbReference>
<evidence type="ECO:0000313" key="7">
    <source>
        <dbReference type="Proteomes" id="UP001159427"/>
    </source>
</evidence>
<dbReference type="Gene3D" id="1.20.930.40">
    <property type="entry name" value="Transferrin receptor-like, dimerisation domain"/>
    <property type="match status" value="1"/>
</dbReference>
<dbReference type="PANTHER" id="PTHR10404:SF46">
    <property type="entry name" value="VACUOLAR PROTEIN SORTING-ASSOCIATED PROTEIN 70"/>
    <property type="match status" value="1"/>
</dbReference>
<dbReference type="Proteomes" id="UP001159427">
    <property type="component" value="Unassembled WGS sequence"/>
</dbReference>
<name>A0ABN8LQN0_9CNID</name>
<dbReference type="InterPro" id="IPR039373">
    <property type="entry name" value="Peptidase_M28B"/>
</dbReference>
<dbReference type="Pfam" id="PF04389">
    <property type="entry name" value="Peptidase_M28"/>
    <property type="match status" value="1"/>
</dbReference>
<comment type="caution">
    <text evidence="6">The sequence shown here is derived from an EMBL/GenBank/DDBJ whole genome shotgun (WGS) entry which is preliminary data.</text>
</comment>
<dbReference type="Gene3D" id="3.50.30.30">
    <property type="match status" value="1"/>
</dbReference>
<dbReference type="EMBL" id="CALNXI010000120">
    <property type="protein sequence ID" value="CAH3019593.1"/>
    <property type="molecule type" value="Genomic_DNA"/>
</dbReference>
<accession>A0ABN8LQN0</accession>
<sequence>MDKPDTSHLFDTKMELHPEEESFAQPTIILKNSKPSNRCNSVRIAGIILVVALIAAAFIGGYLVRRAVSKSSKCETNGEASRPTSSPHLSVRLQDILADMSAENIELNLRNLTLKPHHASSSRNEELAENIKHQWTSYGFDVKFVKYNVLLSFPEKGKVNGASLLDANGTVKFLTAKNEEVVELSENSPDALPPFSAYSPTGKAKGDLVYVNYGRPSDFKILIDKGVNCSGKIVIVRYGRVFRGDKVTNAQKYGAKAILIYNDPQDSAPAPDEDLYPHGWWLPRSGVQRGSILLGTGDPLTPRYPSKDGVLRKNSALIKMPHIPAHPISAEDAEQFLSRLGGDKAPDDWQGGLNITYRLGPGFIDPYKDWKVEVETNNNHTRRDIYNVIAVLRGSVEPDRLVLIGNHRDAWVFGGIDPSSGTACMMEVAKALGKNYKQGWRPRRSIVLCSWGGEEYGLLGSTEWVEDNIHLLYQRAVAYLNVDSPIRGNYSLFVRASPLLHQVLYNASKQVKNPVDENQSVYENWLDKFPAADGRNPEIRPLGSGSDYSPFCQRAGVPSADIRYVFDMFKFHNISAYPTYHSLHDTFAYVKKFVDPEFKTHLAVAQFWGSVTFLLAETPVLPINCSDYAVALNKGVSNLQKKYQGELTKKGISLEFLAKAVKKFKEGVKNMQSLIKNVDISDPWSLAYINDRLSGLEKNFLNPEGLPGRPLYWHSIFAPSLFNSYASATFPGLHDALVDAVNNGTWALVEEELSNTVVAIEWAAQFLNSTV</sequence>
<reference evidence="6 7" key="1">
    <citation type="submission" date="2022-05" db="EMBL/GenBank/DDBJ databases">
        <authorList>
            <consortium name="Genoscope - CEA"/>
            <person name="William W."/>
        </authorList>
    </citation>
    <scope>NUCLEOTIDE SEQUENCE [LARGE SCALE GENOMIC DNA]</scope>
</reference>
<dbReference type="InterPro" id="IPR003137">
    <property type="entry name" value="PA_domain"/>
</dbReference>
<dbReference type="InterPro" id="IPR036757">
    <property type="entry name" value="TFR-like_dimer_dom_sf"/>
</dbReference>
<dbReference type="Pfam" id="PF04253">
    <property type="entry name" value="TFR_dimer"/>
    <property type="match status" value="1"/>
</dbReference>
<evidence type="ECO:0000313" key="6">
    <source>
        <dbReference type="EMBL" id="CAH3019593.1"/>
    </source>
</evidence>
<protein>
    <submittedName>
        <fullName evidence="6">Uncharacterized protein</fullName>
    </submittedName>
</protein>
<feature type="domain" description="PA" evidence="3">
    <location>
        <begin position="205"/>
        <end position="291"/>
    </location>
</feature>
<gene>
    <name evidence="6" type="ORF">PEVE_00003392</name>
</gene>
<evidence type="ECO:0000256" key="2">
    <source>
        <dbReference type="SAM" id="Phobius"/>
    </source>
</evidence>
<dbReference type="InterPro" id="IPR046450">
    <property type="entry name" value="PA_dom_sf"/>
</dbReference>
<feature type="transmembrane region" description="Helical" evidence="2">
    <location>
        <begin position="44"/>
        <end position="64"/>
    </location>
</feature>
<dbReference type="Gene3D" id="3.40.630.10">
    <property type="entry name" value="Zn peptidases"/>
    <property type="match status" value="1"/>
</dbReference>
<keyword evidence="2" id="KW-1133">Transmembrane helix</keyword>
<comment type="similarity">
    <text evidence="1">Belongs to the peptidase M28 family. M28B subfamily.</text>
</comment>
<keyword evidence="7" id="KW-1185">Reference proteome</keyword>
<dbReference type="SUPFAM" id="SSF52025">
    <property type="entry name" value="PA domain"/>
    <property type="match status" value="1"/>
</dbReference>
<organism evidence="6 7">
    <name type="scientific">Porites evermanni</name>
    <dbReference type="NCBI Taxonomy" id="104178"/>
    <lineage>
        <taxon>Eukaryota</taxon>
        <taxon>Metazoa</taxon>
        <taxon>Cnidaria</taxon>
        <taxon>Anthozoa</taxon>
        <taxon>Hexacorallia</taxon>
        <taxon>Scleractinia</taxon>
        <taxon>Fungiina</taxon>
        <taxon>Poritidae</taxon>
        <taxon>Porites</taxon>
    </lineage>
</organism>
<dbReference type="CDD" id="cd02121">
    <property type="entry name" value="PA_GCPII_like"/>
    <property type="match status" value="1"/>
</dbReference>
<keyword evidence="2" id="KW-0812">Transmembrane</keyword>
<dbReference type="CDD" id="cd08022">
    <property type="entry name" value="M28_PSMA_like"/>
    <property type="match status" value="1"/>
</dbReference>
<dbReference type="SUPFAM" id="SSF53187">
    <property type="entry name" value="Zn-dependent exopeptidases"/>
    <property type="match status" value="1"/>
</dbReference>
<dbReference type="InterPro" id="IPR007365">
    <property type="entry name" value="TFR-like_dimer_dom"/>
</dbReference>
<evidence type="ECO:0000259" key="3">
    <source>
        <dbReference type="Pfam" id="PF02225"/>
    </source>
</evidence>
<proteinExistence type="inferred from homology"/>
<dbReference type="Pfam" id="PF02225">
    <property type="entry name" value="PA"/>
    <property type="match status" value="1"/>
</dbReference>
<evidence type="ECO:0000259" key="5">
    <source>
        <dbReference type="Pfam" id="PF04389"/>
    </source>
</evidence>
<dbReference type="SUPFAM" id="SSF47672">
    <property type="entry name" value="Transferrin receptor-like dimerisation domain"/>
    <property type="match status" value="1"/>
</dbReference>
<feature type="domain" description="Transferrin receptor-like dimerisation" evidence="4">
    <location>
        <begin position="652"/>
        <end position="767"/>
    </location>
</feature>
<feature type="domain" description="Peptidase M28" evidence="5">
    <location>
        <begin position="387"/>
        <end position="592"/>
    </location>
</feature>
<evidence type="ECO:0000256" key="1">
    <source>
        <dbReference type="ARBA" id="ARBA00005634"/>
    </source>
</evidence>
<keyword evidence="2" id="KW-0472">Membrane</keyword>
<evidence type="ECO:0000259" key="4">
    <source>
        <dbReference type="Pfam" id="PF04253"/>
    </source>
</evidence>
<dbReference type="InterPro" id="IPR007484">
    <property type="entry name" value="Peptidase_M28"/>
</dbReference>